<sequence length="89" mass="10398">MSNRKRRQRTYDHRLKELVRSTGNIDIALQRGVPRSTARGWLTKNMSDVITVDVLDMSLVELQREVVALRRRNDRLIALLRLIFVVARA</sequence>
<evidence type="ECO:0008006" key="4">
    <source>
        <dbReference type="Google" id="ProtNLM"/>
    </source>
</evidence>
<evidence type="ECO:0000313" key="2">
    <source>
        <dbReference type="EMBL" id="QDT27542.1"/>
    </source>
</evidence>
<name>A0A517Q7D2_9PLAN</name>
<keyword evidence="3" id="KW-1185">Reference proteome</keyword>
<proteinExistence type="predicted"/>
<dbReference type="RefSeq" id="WP_145449989.1">
    <property type="nucleotide sequence ID" value="NZ_CP037421.1"/>
</dbReference>
<dbReference type="Proteomes" id="UP000315647">
    <property type="component" value="Chromosome"/>
</dbReference>
<reference evidence="2 3" key="1">
    <citation type="submission" date="2019-03" db="EMBL/GenBank/DDBJ databases">
        <title>Deep-cultivation of Planctomycetes and their phenomic and genomic characterization uncovers novel biology.</title>
        <authorList>
            <person name="Wiegand S."/>
            <person name="Jogler M."/>
            <person name="Boedeker C."/>
            <person name="Pinto D."/>
            <person name="Vollmers J."/>
            <person name="Rivas-Marin E."/>
            <person name="Kohn T."/>
            <person name="Peeters S.H."/>
            <person name="Heuer A."/>
            <person name="Rast P."/>
            <person name="Oberbeckmann S."/>
            <person name="Bunk B."/>
            <person name="Jeske O."/>
            <person name="Meyerdierks A."/>
            <person name="Storesund J.E."/>
            <person name="Kallscheuer N."/>
            <person name="Luecker S."/>
            <person name="Lage O.M."/>
            <person name="Pohl T."/>
            <person name="Merkel B.J."/>
            <person name="Hornburger P."/>
            <person name="Mueller R.-W."/>
            <person name="Bruemmer F."/>
            <person name="Labrenz M."/>
            <person name="Spormann A.M."/>
            <person name="Op den Camp H."/>
            <person name="Overmann J."/>
            <person name="Amann R."/>
            <person name="Jetten M.S.M."/>
            <person name="Mascher T."/>
            <person name="Medema M.H."/>
            <person name="Devos D.P."/>
            <person name="Kaster A.-K."/>
            <person name="Ovreas L."/>
            <person name="Rohde M."/>
            <person name="Galperin M.Y."/>
            <person name="Jogler C."/>
        </authorList>
    </citation>
    <scope>NUCLEOTIDE SEQUENCE [LARGE SCALE GENOMIC DNA]</scope>
    <source>
        <strain evidence="2 3">Enr10</strain>
    </source>
</reference>
<feature type="coiled-coil region" evidence="1">
    <location>
        <begin position="52"/>
        <end position="79"/>
    </location>
</feature>
<gene>
    <name evidence="2" type="ORF">Enr10x_28600</name>
</gene>
<accession>A0A517Q7D2</accession>
<protein>
    <recommendedName>
        <fullName evidence="4">Transposase</fullName>
    </recommendedName>
</protein>
<evidence type="ECO:0000256" key="1">
    <source>
        <dbReference type="SAM" id="Coils"/>
    </source>
</evidence>
<evidence type="ECO:0000313" key="3">
    <source>
        <dbReference type="Proteomes" id="UP000315647"/>
    </source>
</evidence>
<dbReference type="EMBL" id="CP037421">
    <property type="protein sequence ID" value="QDT27542.1"/>
    <property type="molecule type" value="Genomic_DNA"/>
</dbReference>
<keyword evidence="1" id="KW-0175">Coiled coil</keyword>
<organism evidence="2 3">
    <name type="scientific">Gimesia panareensis</name>
    <dbReference type="NCBI Taxonomy" id="2527978"/>
    <lineage>
        <taxon>Bacteria</taxon>
        <taxon>Pseudomonadati</taxon>
        <taxon>Planctomycetota</taxon>
        <taxon>Planctomycetia</taxon>
        <taxon>Planctomycetales</taxon>
        <taxon>Planctomycetaceae</taxon>
        <taxon>Gimesia</taxon>
    </lineage>
</organism>
<dbReference type="AlphaFoldDB" id="A0A517Q7D2"/>